<organism evidence="2">
    <name type="scientific">Siphoviridae sp. ctJj91</name>
    <dbReference type="NCBI Taxonomy" id="2827838"/>
    <lineage>
        <taxon>Viruses</taxon>
        <taxon>Duplodnaviria</taxon>
        <taxon>Heunggongvirae</taxon>
        <taxon>Uroviricota</taxon>
        <taxon>Caudoviricetes</taxon>
    </lineage>
</organism>
<feature type="compositionally biased region" description="Basic and acidic residues" evidence="1">
    <location>
        <begin position="56"/>
        <end position="67"/>
    </location>
</feature>
<accession>A0A8S5SY59</accession>
<dbReference type="EMBL" id="BK032704">
    <property type="protein sequence ID" value="DAF55953.1"/>
    <property type="molecule type" value="Genomic_DNA"/>
</dbReference>
<sequence>MAQGLRPHRHICWISDRKVYYDHKKHCMVKKITFSCYVPNCDFSYTEKYEYPEQPAKEKNKDKVLEKNRKRAGNQ</sequence>
<name>A0A8S5SY59_9CAUD</name>
<reference evidence="2" key="1">
    <citation type="journal article" date="2021" name="Proc. Natl. Acad. Sci. U.S.A.">
        <title>A Catalog of Tens of Thousands of Viruses from Human Metagenomes Reveals Hidden Associations with Chronic Diseases.</title>
        <authorList>
            <person name="Tisza M.J."/>
            <person name="Buck C.B."/>
        </authorList>
    </citation>
    <scope>NUCLEOTIDE SEQUENCE</scope>
    <source>
        <strain evidence="2">CtJj91</strain>
    </source>
</reference>
<feature type="region of interest" description="Disordered" evidence="1">
    <location>
        <begin position="56"/>
        <end position="75"/>
    </location>
</feature>
<evidence type="ECO:0000313" key="2">
    <source>
        <dbReference type="EMBL" id="DAF55953.1"/>
    </source>
</evidence>
<protein>
    <submittedName>
        <fullName evidence="2">Uncharacterized protein</fullName>
    </submittedName>
</protein>
<evidence type="ECO:0000256" key="1">
    <source>
        <dbReference type="SAM" id="MobiDB-lite"/>
    </source>
</evidence>
<proteinExistence type="predicted"/>